<proteinExistence type="predicted"/>
<name>A0A481Z6V8_9VIRU</name>
<protein>
    <submittedName>
        <fullName evidence="1">Beta-sandwich protein</fullName>
    </submittedName>
</protein>
<evidence type="ECO:0000313" key="1">
    <source>
        <dbReference type="EMBL" id="QBK90869.1"/>
    </source>
</evidence>
<dbReference type="EMBL" id="MK500500">
    <property type="protein sequence ID" value="QBK90869.1"/>
    <property type="molecule type" value="Genomic_DNA"/>
</dbReference>
<gene>
    <name evidence="1" type="ORF">LCPAC201_01700</name>
</gene>
<sequence>MSIIVKVADKPPNHPFYGEGSKCGYTIDGHSGATLKLRRGGTYTLDIDTRGHPFYFTTDSTGAIGFPGSIMGNTSPVEVGRMTITIDDRFPRDQQIYYQCGVHPKMGSYVTIVEPRVTVKHGDIIRVRPNLRLTSN</sequence>
<reference evidence="1" key="1">
    <citation type="journal article" date="2019" name="MBio">
        <title>Virus Genomes from Deep Sea Sediments Expand the Ocean Megavirome and Support Independent Origins of Viral Gigantism.</title>
        <authorList>
            <person name="Backstrom D."/>
            <person name="Yutin N."/>
            <person name="Jorgensen S.L."/>
            <person name="Dharamshi J."/>
            <person name="Homa F."/>
            <person name="Zaremba-Niedwiedzka K."/>
            <person name="Spang A."/>
            <person name="Wolf Y.I."/>
            <person name="Koonin E.V."/>
            <person name="Ettema T.J."/>
        </authorList>
    </citation>
    <scope>NUCLEOTIDE SEQUENCE</scope>
</reference>
<organism evidence="1">
    <name type="scientific">Pithovirus LCPAC201</name>
    <dbReference type="NCBI Taxonomy" id="2506591"/>
    <lineage>
        <taxon>Viruses</taxon>
        <taxon>Pithoviruses</taxon>
    </lineage>
</organism>
<accession>A0A481Z6V8</accession>